<dbReference type="InterPro" id="IPR005123">
    <property type="entry name" value="Oxoglu/Fe-dep_dioxygenase_dom"/>
</dbReference>
<dbReference type="InterPro" id="IPR050231">
    <property type="entry name" value="Iron_ascorbate_oxido_reductase"/>
</dbReference>
<evidence type="ECO:0000256" key="3">
    <source>
        <dbReference type="RuleBase" id="RU003682"/>
    </source>
</evidence>
<evidence type="ECO:0000256" key="1">
    <source>
        <dbReference type="ARBA" id="ARBA00022723"/>
    </source>
</evidence>
<proteinExistence type="inferred from homology"/>
<dbReference type="Gene3D" id="2.60.120.330">
    <property type="entry name" value="B-lactam Antibiotic, Isopenicillin N Synthase, Chain"/>
    <property type="match status" value="1"/>
</dbReference>
<evidence type="ECO:0000313" key="6">
    <source>
        <dbReference type="EMBL" id="PIN09640.1"/>
    </source>
</evidence>
<dbReference type="EMBL" id="NKXS01003487">
    <property type="protein sequence ID" value="PIN09640.1"/>
    <property type="molecule type" value="Genomic_DNA"/>
</dbReference>
<protein>
    <submittedName>
        <fullName evidence="6">Iron/ascorbate family oxidoreductase</fullName>
    </submittedName>
</protein>
<dbReference type="Proteomes" id="UP000231279">
    <property type="component" value="Unassembled WGS sequence"/>
</dbReference>
<evidence type="ECO:0000256" key="2">
    <source>
        <dbReference type="ARBA" id="ARBA00023004"/>
    </source>
</evidence>
<dbReference type="GO" id="GO:0046872">
    <property type="term" value="F:metal ion binding"/>
    <property type="evidence" value="ECO:0007669"/>
    <property type="project" value="UniProtKB-KW"/>
</dbReference>
<dbReference type="STRING" id="429701.A0A2G9GXA1"/>
<comment type="similarity">
    <text evidence="3">Belongs to the iron/ascorbate-dependent oxidoreductase family.</text>
</comment>
<dbReference type="Pfam" id="PF14226">
    <property type="entry name" value="DIOX_N"/>
    <property type="match status" value="1"/>
</dbReference>
<dbReference type="InterPro" id="IPR027443">
    <property type="entry name" value="IPNS-like_sf"/>
</dbReference>
<dbReference type="GO" id="GO:0009805">
    <property type="term" value="P:coumarin biosynthetic process"/>
    <property type="evidence" value="ECO:0007669"/>
    <property type="project" value="UniProtKB-ARBA"/>
</dbReference>
<keyword evidence="7" id="KW-1185">Reference proteome</keyword>
<accession>A0A2G9GXA1</accession>
<dbReference type="Pfam" id="PF03171">
    <property type="entry name" value="2OG-FeII_Oxy"/>
    <property type="match status" value="1"/>
</dbReference>
<name>A0A2G9GXA1_9LAMI</name>
<dbReference type="InterPro" id="IPR026992">
    <property type="entry name" value="DIOX_N"/>
</dbReference>
<evidence type="ECO:0000313" key="7">
    <source>
        <dbReference type="Proteomes" id="UP000231279"/>
    </source>
</evidence>
<gene>
    <name evidence="6" type="ORF">CDL12_17779</name>
</gene>
<keyword evidence="3" id="KW-0560">Oxidoreductase</keyword>
<feature type="compositionally biased region" description="Polar residues" evidence="4">
    <location>
        <begin position="15"/>
        <end position="28"/>
    </location>
</feature>
<keyword evidence="1 3" id="KW-0479">Metal-binding</keyword>
<feature type="domain" description="Fe2OG dioxygenase" evidence="5">
    <location>
        <begin position="163"/>
        <end position="264"/>
    </location>
</feature>
<dbReference type="AlphaFoldDB" id="A0A2G9GXA1"/>
<dbReference type="PROSITE" id="PS51471">
    <property type="entry name" value="FE2OG_OXY"/>
    <property type="match status" value="1"/>
</dbReference>
<sequence length="313" mass="35377">MGSQAQSHLPIIEFNETNSTPGTSSWKTTSDSVRQALESYGCFVISDRSFSSELHEEIFRLLSEELFVLPLEIKRKNTSEIPGSGYGGNYSIMPLFEYLAIEDCETLEAAEKFTSLLFSDGHDKFRETIYSYSKILLDLDHKVMKMVFSSYGLEKYYDPFIQTSLYLTRLMRYQSPGENESGIGIIPHRDKSLMSVIGTNEVKGLQIENPNGDWVDFEPSIGKFIVIAGEAFTAWSNGRIYSPLHKVIAGGTKEKYSIALFSFSRGILQVPEELVDDDENKLKFKSFNHLEFIEYCKEGGPKMITAIQAYCGI</sequence>
<feature type="region of interest" description="Disordered" evidence="4">
    <location>
        <begin position="1"/>
        <end position="28"/>
    </location>
</feature>
<dbReference type="GO" id="GO:0002238">
    <property type="term" value="P:response to molecule of fungal origin"/>
    <property type="evidence" value="ECO:0007669"/>
    <property type="project" value="UniProtKB-ARBA"/>
</dbReference>
<dbReference type="OrthoDB" id="288590at2759"/>
<dbReference type="InterPro" id="IPR044861">
    <property type="entry name" value="IPNS-like_FE2OG_OXY"/>
</dbReference>
<organism evidence="6 7">
    <name type="scientific">Handroanthus impetiginosus</name>
    <dbReference type="NCBI Taxonomy" id="429701"/>
    <lineage>
        <taxon>Eukaryota</taxon>
        <taxon>Viridiplantae</taxon>
        <taxon>Streptophyta</taxon>
        <taxon>Embryophyta</taxon>
        <taxon>Tracheophyta</taxon>
        <taxon>Spermatophyta</taxon>
        <taxon>Magnoliopsida</taxon>
        <taxon>eudicotyledons</taxon>
        <taxon>Gunneridae</taxon>
        <taxon>Pentapetalae</taxon>
        <taxon>asterids</taxon>
        <taxon>lamiids</taxon>
        <taxon>Lamiales</taxon>
        <taxon>Bignoniaceae</taxon>
        <taxon>Crescentiina</taxon>
        <taxon>Tabebuia alliance</taxon>
        <taxon>Handroanthus</taxon>
    </lineage>
</organism>
<keyword evidence="2 3" id="KW-0408">Iron</keyword>
<evidence type="ECO:0000256" key="4">
    <source>
        <dbReference type="SAM" id="MobiDB-lite"/>
    </source>
</evidence>
<dbReference type="PANTHER" id="PTHR47990">
    <property type="entry name" value="2-OXOGLUTARATE (2OG) AND FE(II)-DEPENDENT OXYGENASE SUPERFAMILY PROTEIN-RELATED"/>
    <property type="match status" value="1"/>
</dbReference>
<dbReference type="SUPFAM" id="SSF51197">
    <property type="entry name" value="Clavaminate synthase-like"/>
    <property type="match status" value="1"/>
</dbReference>
<evidence type="ECO:0000259" key="5">
    <source>
        <dbReference type="PROSITE" id="PS51471"/>
    </source>
</evidence>
<comment type="caution">
    <text evidence="6">The sequence shown here is derived from an EMBL/GenBank/DDBJ whole genome shotgun (WGS) entry which is preliminary data.</text>
</comment>
<dbReference type="GO" id="GO:0016706">
    <property type="term" value="F:2-oxoglutarate-dependent dioxygenase activity"/>
    <property type="evidence" value="ECO:0007669"/>
    <property type="project" value="UniProtKB-ARBA"/>
</dbReference>
<reference evidence="7" key="1">
    <citation type="journal article" date="2018" name="Gigascience">
        <title>Genome assembly of the Pink Ipe (Handroanthus impetiginosus, Bignoniaceae), a highly valued, ecologically keystone Neotropical timber forest tree.</title>
        <authorList>
            <person name="Silva-Junior O.B."/>
            <person name="Grattapaglia D."/>
            <person name="Novaes E."/>
            <person name="Collevatti R.G."/>
        </authorList>
    </citation>
    <scope>NUCLEOTIDE SEQUENCE [LARGE SCALE GENOMIC DNA]</scope>
    <source>
        <strain evidence="7">cv. UFG-1</strain>
    </source>
</reference>